<feature type="region of interest" description="Disordered" evidence="2">
    <location>
        <begin position="339"/>
        <end position="370"/>
    </location>
</feature>
<dbReference type="PANTHER" id="PTHR43022">
    <property type="entry name" value="PROTEIN SMF"/>
    <property type="match status" value="1"/>
</dbReference>
<dbReference type="GO" id="GO:0009294">
    <property type="term" value="P:DNA-mediated transformation"/>
    <property type="evidence" value="ECO:0007669"/>
    <property type="project" value="InterPro"/>
</dbReference>
<dbReference type="PANTHER" id="PTHR43022:SF1">
    <property type="entry name" value="PROTEIN SMF"/>
    <property type="match status" value="1"/>
</dbReference>
<dbReference type="InterPro" id="IPR003488">
    <property type="entry name" value="DprA"/>
</dbReference>
<keyword evidence="5" id="KW-1185">Reference proteome</keyword>
<dbReference type="Proteomes" id="UP000032232">
    <property type="component" value="Unassembled WGS sequence"/>
</dbReference>
<dbReference type="InterPro" id="IPR057666">
    <property type="entry name" value="DrpA_SLOG"/>
</dbReference>
<feature type="region of interest" description="Disordered" evidence="2">
    <location>
        <begin position="427"/>
        <end position="446"/>
    </location>
</feature>
<dbReference type="Gene3D" id="3.40.50.450">
    <property type="match status" value="1"/>
</dbReference>
<evidence type="ECO:0000256" key="2">
    <source>
        <dbReference type="SAM" id="MobiDB-lite"/>
    </source>
</evidence>
<dbReference type="EMBL" id="JYFE01000050">
    <property type="protein sequence ID" value="KIT15470.1"/>
    <property type="molecule type" value="Genomic_DNA"/>
</dbReference>
<organism evidence="4 5">
    <name type="scientific">Jannaschia aquimarina</name>
    <dbReference type="NCBI Taxonomy" id="935700"/>
    <lineage>
        <taxon>Bacteria</taxon>
        <taxon>Pseudomonadati</taxon>
        <taxon>Pseudomonadota</taxon>
        <taxon>Alphaproteobacteria</taxon>
        <taxon>Rhodobacterales</taxon>
        <taxon>Roseobacteraceae</taxon>
        <taxon>Jannaschia</taxon>
    </lineage>
</organism>
<dbReference type="Pfam" id="PF02481">
    <property type="entry name" value="DNA_processg_A"/>
    <property type="match status" value="1"/>
</dbReference>
<evidence type="ECO:0000256" key="1">
    <source>
        <dbReference type="ARBA" id="ARBA00006525"/>
    </source>
</evidence>
<sequence length="446" mass="48141">MNVNSQAQAVILLTVPFGKTDAKPLSVREWGRFALWLKDHELEPSRLLKGDPQSLLSGWMDRTVTLQRIEGLLDRGGALGLALEKWQRAGLWIVTRSEPDYPERLKRRLRLDSPPVLFGCGNRAHLNKGGVAVVGSRDADEADLEFSTRLARSAANQGFSVISGGARGVDESAMLGALENEGTSVGVLADSVLRAATSAKYRKYLLAGDLVLVSPFNPEAGFNVGNAMARNKHIYCLSDAAVVVNSTPDKGGTWTGATEDLKSGWVPLWVQHKDDPASGNAALVQKGARWFPRDLPALSSLWETVNGSDTAPEETSLPLLQQSEKEQAPYEAATLHKMAASAGSDDGTADAPPSTDPIATVDAKDSSSKPASDFYSLFLQCLRGLTDDAPMKVEDIAARLELEKAQVNAWLKRGTTDGQIKKLSKPVRYQSTSADHRQASFFGNES</sequence>
<proteinExistence type="inferred from homology"/>
<accession>A0A0D1EI01</accession>
<comment type="caution">
    <text evidence="4">The sequence shown here is derived from an EMBL/GenBank/DDBJ whole genome shotgun (WGS) entry which is preliminary data.</text>
</comment>
<evidence type="ECO:0000259" key="3">
    <source>
        <dbReference type="Pfam" id="PF02481"/>
    </source>
</evidence>
<gene>
    <name evidence="4" type="ORF">jaqu_29100</name>
</gene>
<dbReference type="AlphaFoldDB" id="A0A0D1EI01"/>
<dbReference type="SUPFAM" id="SSF102405">
    <property type="entry name" value="MCP/YpsA-like"/>
    <property type="match status" value="1"/>
</dbReference>
<reference evidence="4 5" key="1">
    <citation type="submission" date="2015-02" db="EMBL/GenBank/DDBJ databases">
        <title>Genome Sequence of Jannaschia aquimarina DSM28248, a member of the Roseobacter clade.</title>
        <authorList>
            <person name="Voget S."/>
            <person name="Daniel R."/>
        </authorList>
    </citation>
    <scope>NUCLEOTIDE SEQUENCE [LARGE SCALE GENOMIC DNA]</scope>
    <source>
        <strain evidence="4 5">GSW-M26</strain>
    </source>
</reference>
<name>A0A0D1EI01_9RHOB</name>
<comment type="similarity">
    <text evidence="1">Belongs to the DprA/Smf family.</text>
</comment>
<feature type="compositionally biased region" description="Low complexity" evidence="2">
    <location>
        <begin position="339"/>
        <end position="351"/>
    </location>
</feature>
<evidence type="ECO:0000313" key="4">
    <source>
        <dbReference type="EMBL" id="KIT15470.1"/>
    </source>
</evidence>
<dbReference type="RefSeq" id="WP_043919683.1">
    <property type="nucleotide sequence ID" value="NZ_FZPF01000008.1"/>
</dbReference>
<dbReference type="OrthoDB" id="9785707at2"/>
<protein>
    <recommendedName>
        <fullName evidence="3">Smf/DprA SLOG domain-containing protein</fullName>
    </recommendedName>
</protein>
<evidence type="ECO:0000313" key="5">
    <source>
        <dbReference type="Proteomes" id="UP000032232"/>
    </source>
</evidence>
<feature type="domain" description="Smf/DprA SLOG" evidence="3">
    <location>
        <begin position="93"/>
        <end position="291"/>
    </location>
</feature>
<dbReference type="STRING" id="935700.jaqu_29100"/>
<dbReference type="PATRIC" id="fig|935700.4.peg.3007"/>